<proteinExistence type="inferred from homology"/>
<accession>A0A9X1QAB3</accession>
<dbReference type="GO" id="GO:0006281">
    <property type="term" value="P:DNA repair"/>
    <property type="evidence" value="ECO:0007669"/>
    <property type="project" value="UniProtKB-KW"/>
</dbReference>
<protein>
    <submittedName>
        <fullName evidence="9">Translesion error-prone DNA polymerase V autoproteolytic subunit</fullName>
        <ecNumber evidence="9">2.7.7.7</ecNumber>
    </submittedName>
</protein>
<dbReference type="EMBL" id="JAKFFV010000002">
    <property type="protein sequence ID" value="MCF2496758.1"/>
    <property type="molecule type" value="Genomic_DNA"/>
</dbReference>
<dbReference type="EC" id="2.7.7.7" evidence="9"/>
<dbReference type="AlphaFoldDB" id="A0A9X1QAB3"/>
<feature type="domain" description="Peptidase S24/S26A/S26B/S26C" evidence="8">
    <location>
        <begin position="28"/>
        <end position="142"/>
    </location>
</feature>
<evidence type="ECO:0000256" key="2">
    <source>
        <dbReference type="ARBA" id="ARBA00022763"/>
    </source>
</evidence>
<dbReference type="SUPFAM" id="SSF51306">
    <property type="entry name" value="LexA/Signal peptidase"/>
    <property type="match status" value="1"/>
</dbReference>
<dbReference type="GO" id="GO:0003887">
    <property type="term" value="F:DNA-directed DNA polymerase activity"/>
    <property type="evidence" value="ECO:0007669"/>
    <property type="project" value="UniProtKB-EC"/>
</dbReference>
<evidence type="ECO:0000256" key="4">
    <source>
        <dbReference type="ARBA" id="ARBA00022813"/>
    </source>
</evidence>
<keyword evidence="4 7" id="KW-0068">Autocatalytic cleavage</keyword>
<keyword evidence="9" id="KW-0548">Nucleotidyltransferase</keyword>
<evidence type="ECO:0000256" key="1">
    <source>
        <dbReference type="ARBA" id="ARBA00007484"/>
    </source>
</evidence>
<gene>
    <name evidence="9" type="primary">umuD</name>
    <name evidence="9" type="ORF">L0661_00465</name>
</gene>
<evidence type="ECO:0000256" key="7">
    <source>
        <dbReference type="RuleBase" id="RU003991"/>
    </source>
</evidence>
<dbReference type="NCBIfam" id="NF007621">
    <property type="entry name" value="PRK10276.1"/>
    <property type="match status" value="1"/>
</dbReference>
<dbReference type="GO" id="GO:0009432">
    <property type="term" value="P:SOS response"/>
    <property type="evidence" value="ECO:0007669"/>
    <property type="project" value="UniProtKB-KW"/>
</dbReference>
<keyword evidence="5" id="KW-0234">DNA repair</keyword>
<dbReference type="InterPro" id="IPR015927">
    <property type="entry name" value="Peptidase_S24_S26A/B/C"/>
</dbReference>
<dbReference type="Gene3D" id="2.10.109.10">
    <property type="entry name" value="Umud Fragment, subunit A"/>
    <property type="match status" value="1"/>
</dbReference>
<evidence type="ECO:0000256" key="3">
    <source>
        <dbReference type="ARBA" id="ARBA00022801"/>
    </source>
</evidence>
<comment type="caution">
    <text evidence="9">The sequence shown here is derived from an EMBL/GenBank/DDBJ whole genome shotgun (WGS) entry which is preliminary data.</text>
</comment>
<evidence type="ECO:0000256" key="6">
    <source>
        <dbReference type="ARBA" id="ARBA00023236"/>
    </source>
</evidence>
<dbReference type="CDD" id="cd06529">
    <property type="entry name" value="S24_LexA-like"/>
    <property type="match status" value="1"/>
</dbReference>
<comment type="similarity">
    <text evidence="1 7">Belongs to the peptidase S24 family.</text>
</comment>
<reference evidence="9" key="1">
    <citation type="submission" date="2022-01" db="EMBL/GenBank/DDBJ databases">
        <title>Novel species in genus Dyadobacter.</title>
        <authorList>
            <person name="Ma C."/>
        </authorList>
    </citation>
    <scope>NUCLEOTIDE SEQUENCE</scope>
    <source>
        <strain evidence="9">CY357</strain>
    </source>
</reference>
<name>A0A9X1QAB3_9BACT</name>
<dbReference type="PANTHER" id="PTHR33516:SF2">
    <property type="entry name" value="LEXA REPRESSOR-RELATED"/>
    <property type="match status" value="1"/>
</dbReference>
<evidence type="ECO:0000313" key="10">
    <source>
        <dbReference type="Proteomes" id="UP001139411"/>
    </source>
</evidence>
<evidence type="ECO:0000259" key="8">
    <source>
        <dbReference type="Pfam" id="PF00717"/>
    </source>
</evidence>
<dbReference type="PRINTS" id="PR00726">
    <property type="entry name" value="LEXASERPTASE"/>
</dbReference>
<dbReference type="RefSeq" id="WP_235176410.1">
    <property type="nucleotide sequence ID" value="NZ_JAKFFV010000002.1"/>
</dbReference>
<dbReference type="GO" id="GO:0003677">
    <property type="term" value="F:DNA binding"/>
    <property type="evidence" value="ECO:0007669"/>
    <property type="project" value="InterPro"/>
</dbReference>
<dbReference type="InterPro" id="IPR050077">
    <property type="entry name" value="LexA_repressor"/>
</dbReference>
<keyword evidence="6" id="KW-0742">SOS response</keyword>
<keyword evidence="9" id="KW-0808">Transferase</keyword>
<dbReference type="GO" id="GO:0006355">
    <property type="term" value="P:regulation of DNA-templated transcription"/>
    <property type="evidence" value="ECO:0007669"/>
    <property type="project" value="InterPro"/>
</dbReference>
<sequence>MRTVFSSLSGNLRISQTFRFEGMVLNLIPAISAGFPSPAADFIDLNIDLGKELIRNPSCTFLGRVRGNSMQDVGINDGDILIIDKSLPPSNGRIAVCFLDGEFTVKRIQFEEDGCWLVAENPKFRPIKVTQENDFLIWGIVINVIKYM</sequence>
<keyword evidence="3 7" id="KW-0378">Hydrolase</keyword>
<dbReference type="InterPro" id="IPR039418">
    <property type="entry name" value="LexA-like"/>
</dbReference>
<dbReference type="InterPro" id="IPR006197">
    <property type="entry name" value="Peptidase_S24_LexA"/>
</dbReference>
<keyword evidence="2" id="KW-0227">DNA damage</keyword>
<dbReference type="Proteomes" id="UP001139411">
    <property type="component" value="Unassembled WGS sequence"/>
</dbReference>
<organism evidence="9 10">
    <name type="scientific">Dyadobacter chenhuakuii</name>
    <dbReference type="NCBI Taxonomy" id="2909339"/>
    <lineage>
        <taxon>Bacteria</taxon>
        <taxon>Pseudomonadati</taxon>
        <taxon>Bacteroidota</taxon>
        <taxon>Cytophagia</taxon>
        <taxon>Cytophagales</taxon>
        <taxon>Spirosomataceae</taxon>
        <taxon>Dyadobacter</taxon>
    </lineage>
</organism>
<dbReference type="InterPro" id="IPR036286">
    <property type="entry name" value="LexA/Signal_pep-like_sf"/>
</dbReference>
<dbReference type="GO" id="GO:0016787">
    <property type="term" value="F:hydrolase activity"/>
    <property type="evidence" value="ECO:0007669"/>
    <property type="project" value="UniProtKB-KW"/>
</dbReference>
<evidence type="ECO:0000256" key="5">
    <source>
        <dbReference type="ARBA" id="ARBA00023204"/>
    </source>
</evidence>
<dbReference type="Pfam" id="PF00717">
    <property type="entry name" value="Peptidase_S24"/>
    <property type="match status" value="1"/>
</dbReference>
<evidence type="ECO:0000313" key="9">
    <source>
        <dbReference type="EMBL" id="MCF2496758.1"/>
    </source>
</evidence>
<dbReference type="PANTHER" id="PTHR33516">
    <property type="entry name" value="LEXA REPRESSOR"/>
    <property type="match status" value="1"/>
</dbReference>